<evidence type="ECO:0000259" key="7">
    <source>
        <dbReference type="PROSITE" id="PS50048"/>
    </source>
</evidence>
<feature type="compositionally biased region" description="Polar residues" evidence="6">
    <location>
        <begin position="260"/>
        <end position="277"/>
    </location>
</feature>
<dbReference type="InterPro" id="IPR036864">
    <property type="entry name" value="Zn2-C6_fun-type_DNA-bd_sf"/>
</dbReference>
<gene>
    <name evidence="8" type="ORF">FA09DRAFT_328598</name>
</gene>
<dbReference type="PANTHER" id="PTHR47338:SF29">
    <property type="entry name" value="ZN(2)-C6 FUNGAL-TYPE DOMAIN-CONTAINING PROTEIN"/>
    <property type="match status" value="1"/>
</dbReference>
<reference evidence="8 9" key="1">
    <citation type="journal article" date="2018" name="Mol. Biol. Evol.">
        <title>Broad Genomic Sampling Reveals a Smut Pathogenic Ancestry of the Fungal Clade Ustilaginomycotina.</title>
        <authorList>
            <person name="Kijpornyongpan T."/>
            <person name="Mondo S.J."/>
            <person name="Barry K."/>
            <person name="Sandor L."/>
            <person name="Lee J."/>
            <person name="Lipzen A."/>
            <person name="Pangilinan J."/>
            <person name="LaButti K."/>
            <person name="Hainaut M."/>
            <person name="Henrissat B."/>
            <person name="Grigoriev I.V."/>
            <person name="Spatafora J.W."/>
            <person name="Aime M.C."/>
        </authorList>
    </citation>
    <scope>NUCLEOTIDE SEQUENCE [LARGE SCALE GENOMIC DNA]</scope>
    <source>
        <strain evidence="8 9">MCA 4186</strain>
    </source>
</reference>
<dbReference type="GO" id="GO:0006351">
    <property type="term" value="P:DNA-templated transcription"/>
    <property type="evidence" value="ECO:0007669"/>
    <property type="project" value="InterPro"/>
</dbReference>
<dbReference type="Pfam" id="PF04082">
    <property type="entry name" value="Fungal_trans"/>
    <property type="match status" value="1"/>
</dbReference>
<accession>A0A316ZHQ0</accession>
<comment type="subcellular location">
    <subcellularLocation>
        <location evidence="1">Nucleus</location>
    </subcellularLocation>
</comment>
<dbReference type="OrthoDB" id="5600212at2759"/>
<feature type="region of interest" description="Disordered" evidence="6">
    <location>
        <begin position="242"/>
        <end position="277"/>
    </location>
</feature>
<sequence>MEPWHRHLSPPRPADDDGSSEAVVGAPPAYDDAAATAHQAADAPHDADGSVYVDDGAGSGAFAYKDEAAAAHHMGAAADMLDAAAIGMALQHDTSSSMAVDTPASADAAADTSYSASPRQVPTPQQHNTPFAKHLGRNRACGACRDRKLKCDGARPVCGQCGRAWAVKKKSMLAKGHSQAEVDSIESPCQYISLEPKTQKKRASSSGGGNASGSRKKASVQPGDETEKENMRLAREVAELRAQLEQQQASSSSSRLPDGNGQQQAMPPQNGSRYQGATSDELSIAEILATTMRAGDGGFTRTNSSPGFDVDAAHGRIALDPSLEDFVESLPNIGIHVPANVAGTGVYPHPLPQHAGNRGGEHHSIMDNLLGENGSSRGARASTGGNAGDADPMLELVWSGWPSDFPPPQTVNELVGVFFEKFSYLHIFHPARFMLAMSLGPTNPRYPNPAILHAMFALAYTIRPELDPVASKRNEENSTQRAAQLVVNALATTTNKYLPLAQRLAEGTYDRHQGSPGSAAYHTQRAQHHITHGTWEGGNLYDIMRAATLLCNKKYACGELLDAWMLSAHCTRLVAALGMNRSEKRHTPRSNGRPIDVTRLSMSAPPVDWIDEEERRRATYLVFITDGSAAATTLWPGSLVEEDVSCDLPVVPSDKWVNSDLSGVDYSQRQTLQSPALLTTQHVDSLSLLIKGFLLVSRAGCLLARLPVSPTEEDLMTSDFHQLSNSIGSYSMSIPPQLASYAALKADGHVDVALVTAHALPHLATLLLHDPMVNTRNESFTLCSAACSGVLGILRFLAMNGEDLALFPAMFTYAISLTGKNIIRRYMRSLATSDRRPQELARSEIDLIIRSLCKYGQRWAIGYRQAHALASELGIDFHPETLSDTFGIFDGPQVPPGQGQPRHDSHEAASHAGSSPEDFFRAR</sequence>
<keyword evidence="4" id="KW-0804">Transcription</keyword>
<dbReference type="Gene3D" id="4.10.240.10">
    <property type="entry name" value="Zn(2)-C6 fungal-type DNA-binding domain"/>
    <property type="match status" value="1"/>
</dbReference>
<dbReference type="RefSeq" id="XP_025600094.1">
    <property type="nucleotide sequence ID" value="XM_025741837.1"/>
</dbReference>
<feature type="compositionally biased region" description="Low complexity" evidence="6">
    <location>
        <begin position="242"/>
        <end position="256"/>
    </location>
</feature>
<dbReference type="InterPro" id="IPR007219">
    <property type="entry name" value="XnlR_reg_dom"/>
</dbReference>
<evidence type="ECO:0000256" key="4">
    <source>
        <dbReference type="ARBA" id="ARBA00023163"/>
    </source>
</evidence>
<name>A0A316ZHQ0_9BASI</name>
<dbReference type="SUPFAM" id="SSF57701">
    <property type="entry name" value="Zn2/Cys6 DNA-binding domain"/>
    <property type="match status" value="1"/>
</dbReference>
<dbReference type="EMBL" id="KZ819287">
    <property type="protein sequence ID" value="PWN99815.1"/>
    <property type="molecule type" value="Genomic_DNA"/>
</dbReference>
<dbReference type="CDD" id="cd12148">
    <property type="entry name" value="fungal_TF_MHR"/>
    <property type="match status" value="1"/>
</dbReference>
<protein>
    <recommendedName>
        <fullName evidence="7">Zn(2)-C6 fungal-type domain-containing protein</fullName>
    </recommendedName>
</protein>
<feature type="compositionally biased region" description="Low complexity" evidence="6">
    <location>
        <begin position="99"/>
        <end position="118"/>
    </location>
</feature>
<dbReference type="Pfam" id="PF00172">
    <property type="entry name" value="Zn_clus"/>
    <property type="match status" value="1"/>
</dbReference>
<dbReference type="STRING" id="58919.A0A316ZHQ0"/>
<dbReference type="GO" id="GO:0005634">
    <property type="term" value="C:nucleus"/>
    <property type="evidence" value="ECO:0007669"/>
    <property type="project" value="UniProtKB-SubCell"/>
</dbReference>
<keyword evidence="2" id="KW-0479">Metal-binding</keyword>
<feature type="region of interest" description="Disordered" evidence="6">
    <location>
        <begin position="888"/>
        <end position="923"/>
    </location>
</feature>
<dbReference type="AlphaFoldDB" id="A0A316ZHQ0"/>
<dbReference type="PROSITE" id="PS50048">
    <property type="entry name" value="ZN2_CY6_FUNGAL_2"/>
    <property type="match status" value="1"/>
</dbReference>
<feature type="compositionally biased region" description="Polar residues" evidence="6">
    <location>
        <begin position="120"/>
        <end position="129"/>
    </location>
</feature>
<evidence type="ECO:0000256" key="1">
    <source>
        <dbReference type="ARBA" id="ARBA00004123"/>
    </source>
</evidence>
<keyword evidence="5" id="KW-0539">Nucleus</keyword>
<feature type="domain" description="Zn(2)-C6 fungal-type" evidence="7">
    <location>
        <begin position="140"/>
        <end position="161"/>
    </location>
</feature>
<evidence type="ECO:0000313" key="8">
    <source>
        <dbReference type="EMBL" id="PWN99815.1"/>
    </source>
</evidence>
<dbReference type="CDD" id="cd00067">
    <property type="entry name" value="GAL4"/>
    <property type="match status" value="1"/>
</dbReference>
<evidence type="ECO:0000313" key="9">
    <source>
        <dbReference type="Proteomes" id="UP000245946"/>
    </source>
</evidence>
<dbReference type="PANTHER" id="PTHR47338">
    <property type="entry name" value="ZN(II)2CYS6 TRANSCRIPTION FACTOR (EUROFUNG)-RELATED"/>
    <property type="match status" value="1"/>
</dbReference>
<evidence type="ECO:0000256" key="2">
    <source>
        <dbReference type="ARBA" id="ARBA00022723"/>
    </source>
</evidence>
<dbReference type="GO" id="GO:0003677">
    <property type="term" value="F:DNA binding"/>
    <property type="evidence" value="ECO:0007669"/>
    <property type="project" value="InterPro"/>
</dbReference>
<dbReference type="GeneID" id="37269381"/>
<evidence type="ECO:0000256" key="6">
    <source>
        <dbReference type="SAM" id="MobiDB-lite"/>
    </source>
</evidence>
<dbReference type="SMART" id="SM00906">
    <property type="entry name" value="Fungal_trans"/>
    <property type="match status" value="1"/>
</dbReference>
<dbReference type="GO" id="GO:0000981">
    <property type="term" value="F:DNA-binding transcription factor activity, RNA polymerase II-specific"/>
    <property type="evidence" value="ECO:0007669"/>
    <property type="project" value="InterPro"/>
</dbReference>
<dbReference type="GO" id="GO:0008270">
    <property type="term" value="F:zinc ion binding"/>
    <property type="evidence" value="ECO:0007669"/>
    <property type="project" value="InterPro"/>
</dbReference>
<evidence type="ECO:0000256" key="5">
    <source>
        <dbReference type="ARBA" id="ARBA00023242"/>
    </source>
</evidence>
<keyword evidence="3" id="KW-0805">Transcription regulation</keyword>
<feature type="region of interest" description="Disordered" evidence="6">
    <location>
        <begin position="195"/>
        <end position="228"/>
    </location>
</feature>
<feature type="region of interest" description="Disordered" evidence="6">
    <location>
        <begin position="1"/>
        <end position="27"/>
    </location>
</feature>
<dbReference type="Proteomes" id="UP000245946">
    <property type="component" value="Unassembled WGS sequence"/>
</dbReference>
<proteinExistence type="predicted"/>
<dbReference type="InterPro" id="IPR001138">
    <property type="entry name" value="Zn2Cys6_DnaBD"/>
</dbReference>
<evidence type="ECO:0000256" key="3">
    <source>
        <dbReference type="ARBA" id="ARBA00023015"/>
    </source>
</evidence>
<keyword evidence="9" id="KW-1185">Reference proteome</keyword>
<feature type="region of interest" description="Disordered" evidence="6">
    <location>
        <begin position="98"/>
        <end position="131"/>
    </location>
</feature>
<dbReference type="InterPro" id="IPR050815">
    <property type="entry name" value="TF_fung"/>
</dbReference>
<organism evidence="8 9">
    <name type="scientific">Tilletiopsis washingtonensis</name>
    <dbReference type="NCBI Taxonomy" id="58919"/>
    <lineage>
        <taxon>Eukaryota</taxon>
        <taxon>Fungi</taxon>
        <taxon>Dikarya</taxon>
        <taxon>Basidiomycota</taxon>
        <taxon>Ustilaginomycotina</taxon>
        <taxon>Exobasidiomycetes</taxon>
        <taxon>Entylomatales</taxon>
        <taxon>Entylomatales incertae sedis</taxon>
        <taxon>Tilletiopsis</taxon>
    </lineage>
</organism>